<proteinExistence type="predicted"/>
<dbReference type="Pfam" id="PF20577">
    <property type="entry name" value="Phage_ORF5"/>
    <property type="match status" value="1"/>
</dbReference>
<organism evidence="1">
    <name type="scientific">Microvirus mar11</name>
    <dbReference type="NCBI Taxonomy" id="2851143"/>
    <lineage>
        <taxon>Viruses</taxon>
        <taxon>Monodnaviria</taxon>
        <taxon>Sangervirae</taxon>
        <taxon>Phixviricota</taxon>
        <taxon>Malgrandaviricetes</taxon>
        <taxon>Petitvirales</taxon>
        <taxon>Microviridae</taxon>
    </lineage>
</organism>
<accession>A0A8F5XVE4</accession>
<name>A0A8F5XVE4_9VIRU</name>
<evidence type="ECO:0000313" key="1">
    <source>
        <dbReference type="EMBL" id="QXP45036.1"/>
    </source>
</evidence>
<reference evidence="1" key="1">
    <citation type="submission" date="2021-04" db="EMBL/GenBank/DDBJ databases">
        <title>Genomes of microviruses identified in yellow-bellied marmot fecal samples.</title>
        <authorList>
            <person name="Varsani A."/>
            <person name="Kraberger S."/>
            <person name="Chatterjee A."/>
            <person name="Richet C."/>
            <person name="Fontenele R.S."/>
            <person name="Schmidlin K."/>
            <person name="Blumstein D.T."/>
        </authorList>
    </citation>
    <scope>NUCLEOTIDE SEQUENCE</scope>
    <source>
        <strain evidence="1">Mar11</strain>
    </source>
</reference>
<dbReference type="InterPro" id="IPR046781">
    <property type="entry name" value="Phage_ORF5"/>
</dbReference>
<protein>
    <submittedName>
        <fullName evidence="1">Nonstructural protein</fullName>
    </submittedName>
</protein>
<dbReference type="EMBL" id="MZ089757">
    <property type="protein sequence ID" value="QXP45036.1"/>
    <property type="molecule type" value="Genomic_DNA"/>
</dbReference>
<sequence>MTLSLYSIFDRVSGVYSEPFCSVNEAVAVRRFNYLMANSKMVAGDCELYCVGTFSTLNGAVEADIKPQFVIGSAANG</sequence>